<reference evidence="2 3" key="1">
    <citation type="submission" date="2020-03" db="EMBL/GenBank/DDBJ databases">
        <title>Dissostichus mawsoni Genome sequencing and assembly.</title>
        <authorList>
            <person name="Park H."/>
        </authorList>
    </citation>
    <scope>NUCLEOTIDE SEQUENCE [LARGE SCALE GENOMIC DNA]</scope>
    <source>
        <strain evidence="2">DM0001</strain>
        <tissue evidence="2">Muscle</tissue>
    </source>
</reference>
<proteinExistence type="predicted"/>
<protein>
    <submittedName>
        <fullName evidence="2">Uncharacterized protein</fullName>
    </submittedName>
</protein>
<dbReference type="EMBL" id="JAAKFY010000018">
    <property type="protein sequence ID" value="KAF3843409.1"/>
    <property type="molecule type" value="Genomic_DNA"/>
</dbReference>
<sequence length="159" mass="16853">MLAVLVTTSGWHPEPGNQAAGKLGGSAPNGLLEIIPKLSMNYPQELRHSSQALSIDGTGKRESVGPRNPRQRSHGPGGHAGVTVCPKRSPRQHGVQIGEALLRGGQRRVVCTGNVVDTNVPLSSQFYNGNATGQLTPNVKAPKNTLGCPRCQYCVLEEN</sequence>
<evidence type="ECO:0000313" key="2">
    <source>
        <dbReference type="EMBL" id="KAF3843409.1"/>
    </source>
</evidence>
<comment type="caution">
    <text evidence="2">The sequence shown here is derived from an EMBL/GenBank/DDBJ whole genome shotgun (WGS) entry which is preliminary data.</text>
</comment>
<accession>A0A7J5Y3Q9</accession>
<feature type="region of interest" description="Disordered" evidence="1">
    <location>
        <begin position="49"/>
        <end position="90"/>
    </location>
</feature>
<name>A0A7J5Y3Q9_DISMA</name>
<feature type="compositionally biased region" description="Polar residues" evidence="1">
    <location>
        <begin position="1"/>
        <end position="10"/>
    </location>
</feature>
<feature type="region of interest" description="Disordered" evidence="1">
    <location>
        <begin position="1"/>
        <end position="26"/>
    </location>
</feature>
<evidence type="ECO:0000256" key="1">
    <source>
        <dbReference type="SAM" id="MobiDB-lite"/>
    </source>
</evidence>
<dbReference type="Proteomes" id="UP000518266">
    <property type="component" value="Unassembled WGS sequence"/>
</dbReference>
<evidence type="ECO:0000313" key="3">
    <source>
        <dbReference type="Proteomes" id="UP000518266"/>
    </source>
</evidence>
<dbReference type="AlphaFoldDB" id="A0A7J5Y3Q9"/>
<gene>
    <name evidence="2" type="ORF">F7725_002258</name>
</gene>
<keyword evidence="3" id="KW-1185">Reference proteome</keyword>
<organism evidence="2 3">
    <name type="scientific">Dissostichus mawsoni</name>
    <name type="common">Antarctic cod</name>
    <dbReference type="NCBI Taxonomy" id="36200"/>
    <lineage>
        <taxon>Eukaryota</taxon>
        <taxon>Metazoa</taxon>
        <taxon>Chordata</taxon>
        <taxon>Craniata</taxon>
        <taxon>Vertebrata</taxon>
        <taxon>Euteleostomi</taxon>
        <taxon>Actinopterygii</taxon>
        <taxon>Neopterygii</taxon>
        <taxon>Teleostei</taxon>
        <taxon>Neoteleostei</taxon>
        <taxon>Acanthomorphata</taxon>
        <taxon>Eupercaria</taxon>
        <taxon>Perciformes</taxon>
        <taxon>Notothenioidei</taxon>
        <taxon>Nototheniidae</taxon>
        <taxon>Dissostichus</taxon>
    </lineage>
</organism>